<keyword evidence="1" id="KW-1133">Transmembrane helix</keyword>
<dbReference type="OrthoDB" id="214015at2"/>
<keyword evidence="2" id="KW-0675">Receptor</keyword>
<protein>
    <submittedName>
        <fullName evidence="2">TRAP transporter solute receptor, TAXI family</fullName>
    </submittedName>
</protein>
<dbReference type="PANTHER" id="PTHR42941">
    <property type="entry name" value="SLL1037 PROTEIN"/>
    <property type="match status" value="1"/>
</dbReference>
<proteinExistence type="predicted"/>
<organism evidence="2 3">
    <name type="scientific">Fuerstiella marisgermanici</name>
    <dbReference type="NCBI Taxonomy" id="1891926"/>
    <lineage>
        <taxon>Bacteria</taxon>
        <taxon>Pseudomonadati</taxon>
        <taxon>Planctomycetota</taxon>
        <taxon>Planctomycetia</taxon>
        <taxon>Planctomycetales</taxon>
        <taxon>Planctomycetaceae</taxon>
        <taxon>Fuerstiella</taxon>
    </lineage>
</organism>
<dbReference type="Pfam" id="PF16868">
    <property type="entry name" value="NMT1_3"/>
    <property type="match status" value="1"/>
</dbReference>
<dbReference type="EMBL" id="CP017641">
    <property type="protein sequence ID" value="APZ96165.1"/>
    <property type="molecule type" value="Genomic_DNA"/>
</dbReference>
<keyword evidence="1" id="KW-0472">Membrane</keyword>
<evidence type="ECO:0000256" key="1">
    <source>
        <dbReference type="SAM" id="Phobius"/>
    </source>
</evidence>
<name>A0A1P8WQ51_9PLAN</name>
<dbReference type="STRING" id="1891926.Fuma_05833"/>
<sequence length="474" mass="52291">MPSAPDNLPLPQPRSSWYGSVPWLSAIVVVAVLVLLFSYRSRTRLPARVVIAAGPEDGRYAQLAEGIAEELQLRMGIPVDVRETQGSLENLQLLESHEVHLGLYQPGTRLILEGNEQSDSGGEPAKFVSNLYSEFLLPIGAAEDKVGLLAEPDDVVWSCNHRLSGEYAAAKLLLDHLNINEADINVQSVRYVDLPGQVRGGHVNVGILCCGLSAPVLPTLLTSGAAKLLPIPAVESLARRHTSLKLETVPAGFYQTSPMVPAEDFQTVTLQAQLLADTDAPVRLVEVVTEIISDARFQRRNRLTELFAGGTSYATDRPEYEMHPGASHIYSPGLKPLLNPDFVEGTEGLRSFIVSLLAAAWLLHRWWNRRQIRSQEHRLDRYIRELLALERAQMEVDGEGGPEESKTLQELLDSVTILRQEALSEFTAHELNEDRAVDCFIEMCHALSDKINGKLTRHAILSTKSMPTSKLPNG</sequence>
<feature type="transmembrane region" description="Helical" evidence="1">
    <location>
        <begin position="20"/>
        <end position="39"/>
    </location>
</feature>
<reference evidence="2 3" key="1">
    <citation type="journal article" date="2016" name="Front. Microbiol.">
        <title>Fuerstia marisgermanicae gen. nov., sp. nov., an Unusual Member of the Phylum Planctomycetes from the German Wadden Sea.</title>
        <authorList>
            <person name="Kohn T."/>
            <person name="Heuer A."/>
            <person name="Jogler M."/>
            <person name="Vollmers J."/>
            <person name="Boedeker C."/>
            <person name="Bunk B."/>
            <person name="Rast P."/>
            <person name="Borchert D."/>
            <person name="Glockner I."/>
            <person name="Freese H.M."/>
            <person name="Klenk H.P."/>
            <person name="Overmann J."/>
            <person name="Kaster A.K."/>
            <person name="Rohde M."/>
            <person name="Wiegand S."/>
            <person name="Jogler C."/>
        </authorList>
    </citation>
    <scope>NUCLEOTIDE SEQUENCE [LARGE SCALE GENOMIC DNA]</scope>
    <source>
        <strain evidence="2 3">NH11</strain>
    </source>
</reference>
<dbReference type="SUPFAM" id="SSF53850">
    <property type="entry name" value="Periplasmic binding protein-like II"/>
    <property type="match status" value="1"/>
</dbReference>
<dbReference type="PANTHER" id="PTHR42941:SF1">
    <property type="entry name" value="SLL1037 PROTEIN"/>
    <property type="match status" value="1"/>
</dbReference>
<keyword evidence="3" id="KW-1185">Reference proteome</keyword>
<keyword evidence="1" id="KW-0812">Transmembrane</keyword>
<dbReference type="AlphaFoldDB" id="A0A1P8WQ51"/>
<dbReference type="Gene3D" id="3.40.190.10">
    <property type="entry name" value="Periplasmic binding protein-like II"/>
    <property type="match status" value="2"/>
</dbReference>
<accession>A0A1P8WQ51</accession>
<dbReference type="InterPro" id="IPR011852">
    <property type="entry name" value="TRAP_TAXI"/>
</dbReference>
<dbReference type="Proteomes" id="UP000187735">
    <property type="component" value="Chromosome"/>
</dbReference>
<dbReference type="KEGG" id="fmr:Fuma_05833"/>
<dbReference type="RefSeq" id="WP_077027224.1">
    <property type="nucleotide sequence ID" value="NZ_CP017641.1"/>
</dbReference>
<gene>
    <name evidence="2" type="ORF">Fuma_05833</name>
</gene>
<evidence type="ECO:0000313" key="2">
    <source>
        <dbReference type="EMBL" id="APZ96165.1"/>
    </source>
</evidence>
<evidence type="ECO:0000313" key="3">
    <source>
        <dbReference type="Proteomes" id="UP000187735"/>
    </source>
</evidence>